<dbReference type="EMBL" id="JAEPLN010000001">
    <property type="protein sequence ID" value="MBO6971627.1"/>
    <property type="molecule type" value="Genomic_DNA"/>
</dbReference>
<feature type="binding site" evidence="9 12">
    <location>
        <position position="204"/>
    </location>
    <ligand>
        <name>substrate</name>
    </ligand>
</feature>
<evidence type="ECO:0000259" key="14">
    <source>
        <dbReference type="Pfam" id="PF01676"/>
    </source>
</evidence>
<keyword evidence="8 9" id="KW-0413">Isomerase</keyword>
<dbReference type="InterPro" id="IPR017850">
    <property type="entry name" value="Alkaline_phosphatase_core_sf"/>
</dbReference>
<feature type="binding site" evidence="9 13">
    <location>
        <position position="468"/>
    </location>
    <ligand>
        <name>Mn(2+)</name>
        <dbReference type="ChEBI" id="CHEBI:29035"/>
        <label>1</label>
    </ligand>
</feature>
<evidence type="ECO:0000256" key="12">
    <source>
        <dbReference type="PIRSR" id="PIRSR001492-2"/>
    </source>
</evidence>
<dbReference type="Gene3D" id="3.40.720.10">
    <property type="entry name" value="Alkaline Phosphatase, subunit A"/>
    <property type="match status" value="1"/>
</dbReference>
<dbReference type="PANTHER" id="PTHR31637:SF0">
    <property type="entry name" value="2,3-BISPHOSPHOGLYCERATE-INDEPENDENT PHOSPHOGLYCERATE MUTASE"/>
    <property type="match status" value="1"/>
</dbReference>
<evidence type="ECO:0000256" key="6">
    <source>
        <dbReference type="ARBA" id="ARBA00023152"/>
    </source>
</evidence>
<dbReference type="InterPro" id="IPR005995">
    <property type="entry name" value="Pgm_bpd_ind"/>
</dbReference>
<dbReference type="HAMAP" id="MF_01038">
    <property type="entry name" value="GpmI"/>
    <property type="match status" value="1"/>
</dbReference>
<sequence length="540" mass="59837">MSKISSKNINKLNVPQSPVVLAILDGWGFREETSNNAIKAASTPIMDALSHAYPHTLISASGSDVGLPDGQMGNSEVGHLTIGSGRIIQQELVRISNVVNNNQLGIVNALKEMADSLKKNNSTLHITGLCSDGGVHSHINHLLGLIKWAAENGLKKVQIHIITDGRDTPAKSATKYINQIESCIKKFNTGEIASICGRYWMMDRNLLWDRTEKAYVNMTDPDIEVTSISPQDYIKKSYDKNITDEFIEPIRMSESYLKNGDSLICFNFRPDRARQIIKSISDKEFSEFERKHFPNLDLVTFTQYDPNFPVKVAFPPESLNNFIGQIVSENGLKQYRTAETEKYPHVTYFFNGGVEIPLPGEERHLIPSPRVTTYDMEPEMSAEELTSSCCNAIKSGKYAFVVINFANPDMVGHTGEMDATIKAIEKVDQCVGQIVNATGEMGGSIIITADHGNAELMKGPSGEPWTAHTTNKVPLIFIEGEKRKIANMGNEIYLRDNAGLADIAPTLLQLLNLPIPKEMTGKSLIKEIELKGYNKVVQHV</sequence>
<dbReference type="PANTHER" id="PTHR31637">
    <property type="entry name" value="2,3-BISPHOSPHOGLYCERATE-INDEPENDENT PHOSPHOGLYCERATE MUTASE"/>
    <property type="match status" value="1"/>
</dbReference>
<evidence type="ECO:0000256" key="5">
    <source>
        <dbReference type="ARBA" id="ARBA00022723"/>
    </source>
</evidence>
<evidence type="ECO:0000256" key="11">
    <source>
        <dbReference type="PIRSR" id="PIRSR001492-1"/>
    </source>
</evidence>
<comment type="pathway">
    <text evidence="3 9">Carbohydrate degradation; glycolysis; pyruvate from D-glyceraldehyde 3-phosphate: step 3/5.</text>
</comment>
<evidence type="ECO:0000256" key="9">
    <source>
        <dbReference type="HAMAP-Rule" id="MF_01038"/>
    </source>
</evidence>
<feature type="binding site" evidence="9 13">
    <location>
        <position position="413"/>
    </location>
    <ligand>
        <name>Mn(2+)</name>
        <dbReference type="ChEBI" id="CHEBI:29035"/>
        <label>1</label>
    </ligand>
</feature>
<accession>A0A9D9G283</accession>
<feature type="binding site" evidence="9 12">
    <location>
        <position position="198"/>
    </location>
    <ligand>
        <name>substrate</name>
    </ligand>
</feature>
<reference evidence="16" key="1">
    <citation type="journal article" date="2021" name="Front. Mar. Sci.">
        <title>Genomes of Diverse Isolates of Prochlorococcus High-Light-Adapted Clade II in the Western Pacific Ocean.</title>
        <authorList>
            <person name="Yan W."/>
            <person name="Feng X."/>
            <person name="Zhang W."/>
            <person name="Nawaz M.Z."/>
            <person name="Luo T."/>
            <person name="Zhang R."/>
            <person name="Jiao N."/>
        </authorList>
    </citation>
    <scope>NUCLEOTIDE SEQUENCE</scope>
    <source>
        <strain evidence="16">CUG1433</strain>
    </source>
</reference>
<dbReference type="GO" id="GO:0005829">
    <property type="term" value="C:cytosol"/>
    <property type="evidence" value="ECO:0007669"/>
    <property type="project" value="TreeGrafter"/>
</dbReference>
<keyword evidence="6 9" id="KW-0324">Glycolysis</keyword>
<dbReference type="AlphaFoldDB" id="A0A9D9G283"/>
<evidence type="ECO:0000256" key="4">
    <source>
        <dbReference type="ARBA" id="ARBA00008819"/>
    </source>
</evidence>
<feature type="binding site" evidence="9 13">
    <location>
        <position position="75"/>
    </location>
    <ligand>
        <name>Mn(2+)</name>
        <dbReference type="ChEBI" id="CHEBI:29035"/>
        <label>2</label>
    </ligand>
</feature>
<evidence type="ECO:0000256" key="1">
    <source>
        <dbReference type="ARBA" id="ARBA00000370"/>
    </source>
</evidence>
<dbReference type="GO" id="GO:0006096">
    <property type="term" value="P:glycolytic process"/>
    <property type="evidence" value="ECO:0007669"/>
    <property type="project" value="UniProtKB-UniRule"/>
</dbReference>
<evidence type="ECO:0000256" key="13">
    <source>
        <dbReference type="PIRSR" id="PIRSR001492-3"/>
    </source>
</evidence>
<feature type="active site" description="Phosphoserine intermediate" evidence="9 11">
    <location>
        <position position="75"/>
    </location>
</feature>
<feature type="binding site" evidence="9 13">
    <location>
        <position position="450"/>
    </location>
    <ligand>
        <name>Mn(2+)</name>
        <dbReference type="ChEBI" id="CHEBI:29035"/>
        <label>2</label>
    </ligand>
</feature>
<protein>
    <recommendedName>
        <fullName evidence="9 10">2,3-bisphosphoglycerate-independent phosphoglycerate mutase</fullName>
        <shortName evidence="9">BPG-independent PGAM</shortName>
        <shortName evidence="9">Phosphoglyceromutase</shortName>
        <shortName evidence="9">iPGM</shortName>
        <ecNumber evidence="9 10">5.4.2.12</ecNumber>
    </recommendedName>
</protein>
<dbReference type="FunFam" id="3.40.1450.10:FF:000002">
    <property type="entry name" value="2,3-bisphosphoglycerate-independent phosphoglycerate mutase"/>
    <property type="match status" value="1"/>
</dbReference>
<name>A0A9D9G283_PROMR</name>
<dbReference type="InterPro" id="IPR011258">
    <property type="entry name" value="BPG-indep_PGM_N"/>
</dbReference>
<dbReference type="Gene3D" id="3.40.1450.10">
    <property type="entry name" value="BPG-independent phosphoglycerate mutase, domain B"/>
    <property type="match status" value="1"/>
</dbReference>
<comment type="caution">
    <text evidence="16">The sequence shown here is derived from an EMBL/GenBank/DDBJ whole genome shotgun (WGS) entry which is preliminary data.</text>
</comment>
<comment type="catalytic activity">
    <reaction evidence="1 9">
        <text>(2R)-2-phosphoglycerate = (2R)-3-phosphoglycerate</text>
        <dbReference type="Rhea" id="RHEA:15901"/>
        <dbReference type="ChEBI" id="CHEBI:58272"/>
        <dbReference type="ChEBI" id="CHEBI:58289"/>
        <dbReference type="EC" id="5.4.2.12"/>
    </reaction>
</comment>
<dbReference type="CDD" id="cd16010">
    <property type="entry name" value="iPGM"/>
    <property type="match status" value="1"/>
</dbReference>
<evidence type="ECO:0000259" key="15">
    <source>
        <dbReference type="Pfam" id="PF06415"/>
    </source>
</evidence>
<evidence type="ECO:0000313" key="17">
    <source>
        <dbReference type="Proteomes" id="UP000668060"/>
    </source>
</evidence>
<dbReference type="Pfam" id="PF06415">
    <property type="entry name" value="iPGM_N"/>
    <property type="match status" value="1"/>
</dbReference>
<evidence type="ECO:0000256" key="2">
    <source>
        <dbReference type="ARBA" id="ARBA00002315"/>
    </source>
</evidence>
<dbReference type="SUPFAM" id="SSF53649">
    <property type="entry name" value="Alkaline phosphatase-like"/>
    <property type="match status" value="1"/>
</dbReference>
<dbReference type="InterPro" id="IPR006124">
    <property type="entry name" value="Metalloenzyme"/>
</dbReference>
<dbReference type="GO" id="GO:0030145">
    <property type="term" value="F:manganese ion binding"/>
    <property type="evidence" value="ECO:0007669"/>
    <property type="project" value="UniProtKB-UniRule"/>
</dbReference>
<dbReference type="GO" id="GO:0004619">
    <property type="term" value="F:phosphoglycerate mutase activity"/>
    <property type="evidence" value="ECO:0007669"/>
    <property type="project" value="UniProtKB-UniRule"/>
</dbReference>
<dbReference type="Pfam" id="PF01676">
    <property type="entry name" value="Metalloenzyme"/>
    <property type="match status" value="1"/>
</dbReference>
<comment type="cofactor">
    <cofactor evidence="9">
        <name>Mn(2+)</name>
        <dbReference type="ChEBI" id="CHEBI:29035"/>
    </cofactor>
    <text evidence="9">Binds 2 manganese ions per subunit.</text>
</comment>
<dbReference type="SUPFAM" id="SSF64158">
    <property type="entry name" value="2,3-Bisphosphoglycerate-independent phosphoglycerate mutase, substrate-binding domain"/>
    <property type="match status" value="1"/>
</dbReference>
<evidence type="ECO:0000256" key="3">
    <source>
        <dbReference type="ARBA" id="ARBA00004798"/>
    </source>
</evidence>
<feature type="binding site" evidence="9 13">
    <location>
        <position position="451"/>
    </location>
    <ligand>
        <name>Mn(2+)</name>
        <dbReference type="ChEBI" id="CHEBI:29035"/>
        <label>2</label>
    </ligand>
</feature>
<proteinExistence type="inferred from homology"/>
<evidence type="ECO:0000313" key="16">
    <source>
        <dbReference type="EMBL" id="MBO6971627.1"/>
    </source>
</evidence>
<keyword evidence="7 9" id="KW-0464">Manganese</keyword>
<keyword evidence="5 9" id="KW-0479">Metal-binding</keyword>
<comment type="similarity">
    <text evidence="4 9">Belongs to the BPG-independent phosphoglycerate mutase family.</text>
</comment>
<feature type="domain" description="Metalloenzyme" evidence="14">
    <location>
        <begin position="18"/>
        <end position="513"/>
    </location>
</feature>
<evidence type="ECO:0000256" key="7">
    <source>
        <dbReference type="ARBA" id="ARBA00023211"/>
    </source>
</evidence>
<dbReference type="PIRSF" id="PIRSF001492">
    <property type="entry name" value="IPGAM"/>
    <property type="match status" value="1"/>
</dbReference>
<feature type="binding site" evidence="9 12">
    <location>
        <begin position="269"/>
        <end position="272"/>
    </location>
    <ligand>
        <name>substrate</name>
    </ligand>
</feature>
<dbReference type="EC" id="5.4.2.12" evidence="9 10"/>
<evidence type="ECO:0000256" key="10">
    <source>
        <dbReference type="NCBIfam" id="TIGR01307"/>
    </source>
</evidence>
<feature type="binding site" evidence="9 12">
    <location>
        <position position="136"/>
    </location>
    <ligand>
        <name>substrate</name>
    </ligand>
</feature>
<dbReference type="NCBIfam" id="TIGR01307">
    <property type="entry name" value="pgm_bpd_ind"/>
    <property type="match status" value="1"/>
</dbReference>
<dbReference type="Proteomes" id="UP000668060">
    <property type="component" value="Unassembled WGS sequence"/>
</dbReference>
<comment type="subunit">
    <text evidence="9">Monomer.</text>
</comment>
<dbReference type="InterPro" id="IPR036646">
    <property type="entry name" value="PGAM_B_sf"/>
</dbReference>
<feature type="binding site" evidence="9 12">
    <location>
        <position position="342"/>
    </location>
    <ligand>
        <name>substrate</name>
    </ligand>
</feature>
<feature type="binding site" evidence="9 12">
    <location>
        <begin position="166"/>
        <end position="167"/>
    </location>
    <ligand>
        <name>substrate</name>
    </ligand>
</feature>
<feature type="domain" description="BPG-independent PGAM N-terminal" evidence="15">
    <location>
        <begin position="95"/>
        <end position="305"/>
    </location>
</feature>
<feature type="binding site" evidence="9 13">
    <location>
        <position position="25"/>
    </location>
    <ligand>
        <name>Mn(2+)</name>
        <dbReference type="ChEBI" id="CHEBI:29035"/>
        <label>2</label>
    </ligand>
</feature>
<evidence type="ECO:0000256" key="8">
    <source>
        <dbReference type="ARBA" id="ARBA00023235"/>
    </source>
</evidence>
<feature type="binding site" evidence="9 13">
    <location>
        <position position="409"/>
    </location>
    <ligand>
        <name>Mn(2+)</name>
        <dbReference type="ChEBI" id="CHEBI:29035"/>
        <label>1</label>
    </ligand>
</feature>
<gene>
    <name evidence="9" type="primary">gpmI</name>
    <name evidence="16" type="ORF">JJ842_06845</name>
</gene>
<comment type="function">
    <text evidence="2 9">Catalyzes the interconversion of 2-phosphoglycerate and 3-phosphoglycerate.</text>
</comment>
<organism evidence="16 17">
    <name type="scientific">Prochlorococcus marinus CUG1433</name>
    <dbReference type="NCBI Taxonomy" id="2774506"/>
    <lineage>
        <taxon>Bacteria</taxon>
        <taxon>Bacillati</taxon>
        <taxon>Cyanobacteriota</taxon>
        <taxon>Cyanophyceae</taxon>
        <taxon>Synechococcales</taxon>
        <taxon>Prochlorococcaceae</taxon>
        <taxon>Prochlorococcus</taxon>
    </lineage>
</organism>
<dbReference type="GO" id="GO:0006007">
    <property type="term" value="P:glucose catabolic process"/>
    <property type="evidence" value="ECO:0007669"/>
    <property type="project" value="InterPro"/>
</dbReference>